<keyword evidence="3" id="KW-1185">Reference proteome</keyword>
<evidence type="ECO:0008006" key="4">
    <source>
        <dbReference type="Google" id="ProtNLM"/>
    </source>
</evidence>
<comment type="caution">
    <text evidence="2">The sequence shown here is derived from an EMBL/GenBank/DDBJ whole genome shotgun (WGS) entry which is preliminary data.</text>
</comment>
<sequence>MEMVEDRAKELELARKGRMVAIVIAVTMLLWMGLQFVGGQLGLPERFVFLFDFAAIAAFVWALVVVAQIWRARRNDKG</sequence>
<name>A0ABX4MPM8_9RHOB</name>
<evidence type="ECO:0000313" key="3">
    <source>
        <dbReference type="Proteomes" id="UP000231702"/>
    </source>
</evidence>
<dbReference type="EMBL" id="PGTD01000015">
    <property type="protein sequence ID" value="PJE29781.1"/>
    <property type="molecule type" value="Genomic_DNA"/>
</dbReference>
<gene>
    <name evidence="2" type="ORF">CVM39_07715</name>
</gene>
<keyword evidence="1" id="KW-0472">Membrane</keyword>
<feature type="transmembrane region" description="Helical" evidence="1">
    <location>
        <begin position="20"/>
        <end position="41"/>
    </location>
</feature>
<evidence type="ECO:0000313" key="2">
    <source>
        <dbReference type="EMBL" id="PJE29781.1"/>
    </source>
</evidence>
<evidence type="ECO:0000256" key="1">
    <source>
        <dbReference type="SAM" id="Phobius"/>
    </source>
</evidence>
<dbReference type="Pfam" id="PF17272">
    <property type="entry name" value="DUF5337"/>
    <property type="match status" value="1"/>
</dbReference>
<keyword evidence="1" id="KW-1133">Transmembrane helix</keyword>
<dbReference type="InterPro" id="IPR020308">
    <property type="entry name" value="Uncharacterised_Ynq1"/>
</dbReference>
<dbReference type="Proteomes" id="UP000231702">
    <property type="component" value="Unassembled WGS sequence"/>
</dbReference>
<dbReference type="RefSeq" id="WP_097146526.1">
    <property type="nucleotide sequence ID" value="NZ_OBEA01000005.1"/>
</dbReference>
<organism evidence="2 3">
    <name type="scientific">Pseudooceanicola antarcticus</name>
    <dbReference type="NCBI Taxonomy" id="1247613"/>
    <lineage>
        <taxon>Bacteria</taxon>
        <taxon>Pseudomonadati</taxon>
        <taxon>Pseudomonadota</taxon>
        <taxon>Alphaproteobacteria</taxon>
        <taxon>Rhodobacterales</taxon>
        <taxon>Paracoccaceae</taxon>
        <taxon>Pseudooceanicola</taxon>
    </lineage>
</organism>
<reference evidence="2 3" key="1">
    <citation type="journal article" date="2018" name="Int. J. Syst. Evol. Microbiol.">
        <title>Pseudooceanicola lipolyticus sp. nov., a marine alphaproteobacterium, reclassification of Oceanicola flagellatus as Pseudooceanicola flagellatus comb. nov. and emended description of the genus Pseudooceanicola.</title>
        <authorList>
            <person name="Huang M.-M."/>
            <person name="Guo L.-L."/>
            <person name="Wu Y.-H."/>
            <person name="Lai Q.-L."/>
            <person name="Shao Z.-Z."/>
            <person name="Wang C.-S."/>
            <person name="Wu M."/>
            <person name="Xu X.-W."/>
        </authorList>
    </citation>
    <scope>NUCLEOTIDE SEQUENCE [LARGE SCALE GENOMIC DNA]</scope>
    <source>
        <strain evidence="2 3">Ar-45</strain>
    </source>
</reference>
<protein>
    <recommendedName>
        <fullName evidence="4">Solute:sodium symporter small subunit</fullName>
    </recommendedName>
</protein>
<keyword evidence="1" id="KW-0812">Transmembrane</keyword>
<accession>A0ABX4MPM8</accession>
<proteinExistence type="predicted"/>
<feature type="transmembrane region" description="Helical" evidence="1">
    <location>
        <begin position="47"/>
        <end position="70"/>
    </location>
</feature>